<dbReference type="Proteomes" id="UP000215377">
    <property type="component" value="Unassembled WGS sequence"/>
</dbReference>
<evidence type="ECO:0000313" key="4">
    <source>
        <dbReference type="Proteomes" id="UP000215377"/>
    </source>
</evidence>
<dbReference type="Pfam" id="PF00814">
    <property type="entry name" value="TsaD"/>
    <property type="match status" value="1"/>
</dbReference>
<evidence type="ECO:0000256" key="1">
    <source>
        <dbReference type="SAM" id="MobiDB-lite"/>
    </source>
</evidence>
<dbReference type="InterPro" id="IPR022496">
    <property type="entry name" value="T6A_TsaB"/>
</dbReference>
<dbReference type="PANTHER" id="PTHR11735">
    <property type="entry name" value="TRNA N6-ADENOSINE THREONYLCARBAMOYLTRANSFERASE"/>
    <property type="match status" value="1"/>
</dbReference>
<dbReference type="Gene3D" id="3.30.420.40">
    <property type="match status" value="1"/>
</dbReference>
<name>A0A225NIP3_9RHOB</name>
<feature type="domain" description="Gcp-like" evidence="2">
    <location>
        <begin position="32"/>
        <end position="113"/>
    </location>
</feature>
<reference evidence="3 4" key="1">
    <citation type="submission" date="2013-04" db="EMBL/GenBank/DDBJ databases">
        <title>Oceanicola sp. 22II1-22F33 Genome Sequencing.</title>
        <authorList>
            <person name="Lai Q."/>
            <person name="Li G."/>
            <person name="Shao Z."/>
        </authorList>
    </citation>
    <scope>NUCLEOTIDE SEQUENCE [LARGE SCALE GENOMIC DNA]</scope>
    <source>
        <strain evidence="3 4">22II1-22F33</strain>
    </source>
</reference>
<keyword evidence="4" id="KW-1185">Reference proteome</keyword>
<evidence type="ECO:0000259" key="2">
    <source>
        <dbReference type="Pfam" id="PF00814"/>
    </source>
</evidence>
<dbReference type="AlphaFoldDB" id="A0A225NIP3"/>
<dbReference type="InterPro" id="IPR000905">
    <property type="entry name" value="Gcp-like_dom"/>
</dbReference>
<sequence length="211" mass="21645">MLLAFDTSGPHVSAALLRGGDVVAECHEPMTRGQAERLVPALQELMAGAGIGWDQLDAIGVGIGPGNFTGIRICVATARGLALGLGIPAVGVSTLEAAALDAPRPVVATAAAARDGAFFQLFDGTTPGTPDLMPADEDGTGLDHVARRFGPEMPLPSFDLPGPRAAHGQVEAIARIAARRCTDPALPRPAPLYIRPADAAPSRDVPPVLLD</sequence>
<protein>
    <recommendedName>
        <fullName evidence="2">Gcp-like domain-containing protein</fullName>
    </recommendedName>
</protein>
<proteinExistence type="predicted"/>
<feature type="region of interest" description="Disordered" evidence="1">
    <location>
        <begin position="187"/>
        <end position="211"/>
    </location>
</feature>
<comment type="caution">
    <text evidence="3">The sequence shown here is derived from an EMBL/GenBank/DDBJ whole genome shotgun (WGS) entry which is preliminary data.</text>
</comment>
<accession>A0A225NIP3</accession>
<gene>
    <name evidence="3" type="ORF">ATO3_11490</name>
</gene>
<dbReference type="SUPFAM" id="SSF53067">
    <property type="entry name" value="Actin-like ATPase domain"/>
    <property type="match status" value="1"/>
</dbReference>
<dbReference type="InterPro" id="IPR043129">
    <property type="entry name" value="ATPase_NBD"/>
</dbReference>
<organism evidence="3 4">
    <name type="scientific">Marinibacterium profundimaris</name>
    <dbReference type="NCBI Taxonomy" id="1679460"/>
    <lineage>
        <taxon>Bacteria</taxon>
        <taxon>Pseudomonadati</taxon>
        <taxon>Pseudomonadota</taxon>
        <taxon>Alphaproteobacteria</taxon>
        <taxon>Rhodobacterales</taxon>
        <taxon>Paracoccaceae</taxon>
        <taxon>Marinibacterium</taxon>
    </lineage>
</organism>
<evidence type="ECO:0000313" key="3">
    <source>
        <dbReference type="EMBL" id="OWU73686.1"/>
    </source>
</evidence>
<dbReference type="GO" id="GO:0002949">
    <property type="term" value="P:tRNA threonylcarbamoyladenosine modification"/>
    <property type="evidence" value="ECO:0007669"/>
    <property type="project" value="InterPro"/>
</dbReference>
<dbReference type="EMBL" id="AQQR01000004">
    <property type="protein sequence ID" value="OWU73686.1"/>
    <property type="molecule type" value="Genomic_DNA"/>
</dbReference>
<dbReference type="PANTHER" id="PTHR11735:SF11">
    <property type="entry name" value="TRNA THREONYLCARBAMOYLADENOSINE BIOSYNTHESIS PROTEIN TSAB"/>
    <property type="match status" value="1"/>
</dbReference>
<dbReference type="GO" id="GO:0005829">
    <property type="term" value="C:cytosol"/>
    <property type="evidence" value="ECO:0007669"/>
    <property type="project" value="TreeGrafter"/>
</dbReference>
<dbReference type="NCBIfam" id="TIGR03725">
    <property type="entry name" value="T6A_YeaZ"/>
    <property type="match status" value="1"/>
</dbReference>